<proteinExistence type="predicted"/>
<dbReference type="Pfam" id="PF03184">
    <property type="entry name" value="DDE_1"/>
    <property type="match status" value="1"/>
</dbReference>
<gene>
    <name evidence="2" type="primary">g.43132</name>
    <name evidence="2" type="ORF">TNIN_384141</name>
</gene>
<sequence length="123" mass="14187">MLLQRRRLQRRRDWSKLEALPRKSLASKRESTLPGFKVSKERVAAMVGADVSETHSLPLLVISKSKKPRCFKIVSCLPTLYRAQKSAWRNFALFLNGTLKTSFLTSRNFMNVKGKRKSFTNSR</sequence>
<comment type="caution">
    <text evidence="2">The sequence shown here is derived from an EMBL/GenBank/DDBJ whole genome shotgun (WGS) entry which is preliminary data.</text>
</comment>
<name>A0A8X6J512_9ARAC</name>
<feature type="domain" description="DDE-1" evidence="1">
    <location>
        <begin position="40"/>
        <end position="94"/>
    </location>
</feature>
<evidence type="ECO:0000259" key="1">
    <source>
        <dbReference type="Pfam" id="PF03184"/>
    </source>
</evidence>
<dbReference type="InterPro" id="IPR004875">
    <property type="entry name" value="DDE_SF_endonuclease_dom"/>
</dbReference>
<keyword evidence="3" id="KW-1185">Reference proteome</keyword>
<protein>
    <submittedName>
        <fullName evidence="2">HTH CENPB-type domain-containing protein</fullName>
    </submittedName>
</protein>
<dbReference type="OrthoDB" id="125347at2759"/>
<dbReference type="Proteomes" id="UP000886998">
    <property type="component" value="Unassembled WGS sequence"/>
</dbReference>
<dbReference type="EMBL" id="BMAV01024752">
    <property type="protein sequence ID" value="GFS35822.1"/>
    <property type="molecule type" value="Genomic_DNA"/>
</dbReference>
<dbReference type="AlphaFoldDB" id="A0A8X6J512"/>
<evidence type="ECO:0000313" key="3">
    <source>
        <dbReference type="Proteomes" id="UP000886998"/>
    </source>
</evidence>
<organism evidence="2 3">
    <name type="scientific">Trichonephila inaurata madagascariensis</name>
    <dbReference type="NCBI Taxonomy" id="2747483"/>
    <lineage>
        <taxon>Eukaryota</taxon>
        <taxon>Metazoa</taxon>
        <taxon>Ecdysozoa</taxon>
        <taxon>Arthropoda</taxon>
        <taxon>Chelicerata</taxon>
        <taxon>Arachnida</taxon>
        <taxon>Araneae</taxon>
        <taxon>Araneomorphae</taxon>
        <taxon>Entelegynae</taxon>
        <taxon>Araneoidea</taxon>
        <taxon>Nephilidae</taxon>
        <taxon>Trichonephila</taxon>
        <taxon>Trichonephila inaurata</taxon>
    </lineage>
</organism>
<reference evidence="2" key="1">
    <citation type="submission" date="2020-08" db="EMBL/GenBank/DDBJ databases">
        <title>Multicomponent nature underlies the extraordinary mechanical properties of spider dragline silk.</title>
        <authorList>
            <person name="Kono N."/>
            <person name="Nakamura H."/>
            <person name="Mori M."/>
            <person name="Yoshida Y."/>
            <person name="Ohtoshi R."/>
            <person name="Malay A.D."/>
            <person name="Moran D.A.P."/>
            <person name="Tomita M."/>
            <person name="Numata K."/>
            <person name="Arakawa K."/>
        </authorList>
    </citation>
    <scope>NUCLEOTIDE SEQUENCE</scope>
</reference>
<evidence type="ECO:0000313" key="2">
    <source>
        <dbReference type="EMBL" id="GFS35822.1"/>
    </source>
</evidence>
<dbReference type="GO" id="GO:0003676">
    <property type="term" value="F:nucleic acid binding"/>
    <property type="evidence" value="ECO:0007669"/>
    <property type="project" value="InterPro"/>
</dbReference>
<accession>A0A8X6J512</accession>